<protein>
    <recommendedName>
        <fullName evidence="3">Protein kinase domain-containing protein</fullName>
    </recommendedName>
</protein>
<gene>
    <name evidence="1" type="ORF">THRCLA_21297</name>
</gene>
<dbReference type="InterPro" id="IPR011009">
    <property type="entry name" value="Kinase-like_dom_sf"/>
</dbReference>
<dbReference type="SUPFAM" id="SSF49562">
    <property type="entry name" value="C2 domain (Calcium/lipid-binding domain, CaLB)"/>
    <property type="match status" value="1"/>
</dbReference>
<dbReference type="Gene3D" id="1.10.510.10">
    <property type="entry name" value="Transferase(Phosphotransferase) domain 1"/>
    <property type="match status" value="1"/>
</dbReference>
<dbReference type="Proteomes" id="UP000243217">
    <property type="component" value="Unassembled WGS sequence"/>
</dbReference>
<dbReference type="OrthoDB" id="4062651at2759"/>
<name>A0A1V9ZYL7_9STRA</name>
<comment type="caution">
    <text evidence="1">The sequence shown here is derived from an EMBL/GenBank/DDBJ whole genome shotgun (WGS) entry which is preliminary data.</text>
</comment>
<keyword evidence="2" id="KW-1185">Reference proteome</keyword>
<dbReference type="SUPFAM" id="SSF56112">
    <property type="entry name" value="Protein kinase-like (PK-like)"/>
    <property type="match status" value="1"/>
</dbReference>
<sequence>MEIYFEYMQGGDLRTFLQITPREEFVKVLHGCDVMTSSSHHVLLNAENEAKLTYVTDIYSLSLIMIELDTNNIPCFYMEHRMSDLMLMKLLKDATSDSEATKHRFIDSELALRCVDLDPENRPSAVEIVQLLETPTNLESVISSQSNTIASPSNVPPAKIDFKVTVLRAHNILETQIFGIQDPFCKISIGKEMKSTNYHDNGDGQIGVSIIPLRNTIENIDASLSWTGCFLVNSQGNTQRYLELKFEYCGDLLRWLIKYKI</sequence>
<dbReference type="InterPro" id="IPR035892">
    <property type="entry name" value="C2_domain_sf"/>
</dbReference>
<proteinExistence type="predicted"/>
<evidence type="ECO:0000313" key="1">
    <source>
        <dbReference type="EMBL" id="OQS02890.1"/>
    </source>
</evidence>
<evidence type="ECO:0000313" key="2">
    <source>
        <dbReference type="Proteomes" id="UP000243217"/>
    </source>
</evidence>
<dbReference type="AlphaFoldDB" id="A0A1V9ZYL7"/>
<reference evidence="1 2" key="1">
    <citation type="journal article" date="2014" name="Genome Biol. Evol.">
        <title>The secreted proteins of Achlya hypogyna and Thraustotheca clavata identify the ancestral oomycete secretome and reveal gene acquisitions by horizontal gene transfer.</title>
        <authorList>
            <person name="Misner I."/>
            <person name="Blouin N."/>
            <person name="Leonard G."/>
            <person name="Richards T.A."/>
            <person name="Lane C.E."/>
        </authorList>
    </citation>
    <scope>NUCLEOTIDE SEQUENCE [LARGE SCALE GENOMIC DNA]</scope>
    <source>
        <strain evidence="1 2">ATCC 34112</strain>
    </source>
</reference>
<dbReference type="EMBL" id="JNBS01001060">
    <property type="protein sequence ID" value="OQS02890.1"/>
    <property type="molecule type" value="Genomic_DNA"/>
</dbReference>
<dbReference type="STRING" id="74557.A0A1V9ZYL7"/>
<accession>A0A1V9ZYL7</accession>
<evidence type="ECO:0008006" key="3">
    <source>
        <dbReference type="Google" id="ProtNLM"/>
    </source>
</evidence>
<dbReference type="CDD" id="cd00030">
    <property type="entry name" value="C2"/>
    <property type="match status" value="1"/>
</dbReference>
<organism evidence="1 2">
    <name type="scientific">Thraustotheca clavata</name>
    <dbReference type="NCBI Taxonomy" id="74557"/>
    <lineage>
        <taxon>Eukaryota</taxon>
        <taxon>Sar</taxon>
        <taxon>Stramenopiles</taxon>
        <taxon>Oomycota</taxon>
        <taxon>Saprolegniomycetes</taxon>
        <taxon>Saprolegniales</taxon>
        <taxon>Achlyaceae</taxon>
        <taxon>Thraustotheca</taxon>
    </lineage>
</organism>